<dbReference type="OrthoDB" id="1439291at2"/>
<protein>
    <submittedName>
        <fullName evidence="4">Leucine rich repeat (LRR) protein</fullName>
    </submittedName>
</protein>
<keyword evidence="6" id="KW-1185">Reference proteome</keyword>
<dbReference type="PANTHER" id="PTHR45973:SF35">
    <property type="entry name" value="LEUCINE-RICH REPEAT-CONTAINING PROTEIN 43"/>
    <property type="match status" value="1"/>
</dbReference>
<organism evidence="4 5">
    <name type="scientific">Prolixibacter denitrificans</name>
    <dbReference type="NCBI Taxonomy" id="1541063"/>
    <lineage>
        <taxon>Bacteria</taxon>
        <taxon>Pseudomonadati</taxon>
        <taxon>Bacteroidota</taxon>
        <taxon>Bacteroidia</taxon>
        <taxon>Marinilabiliales</taxon>
        <taxon>Prolixibacteraceae</taxon>
        <taxon>Prolixibacter</taxon>
    </lineage>
</organism>
<gene>
    <name evidence="4" type="ORF">CLV93_10361</name>
    <name evidence="3" type="ORF">JCM18694_34400</name>
</gene>
<dbReference type="SMART" id="SM00365">
    <property type="entry name" value="LRR_SD22"/>
    <property type="match status" value="3"/>
</dbReference>
<evidence type="ECO:0000313" key="6">
    <source>
        <dbReference type="Proteomes" id="UP000396862"/>
    </source>
</evidence>
<proteinExistence type="predicted"/>
<comment type="caution">
    <text evidence="4">The sequence shown here is derived from an EMBL/GenBank/DDBJ whole genome shotgun (WGS) entry which is preliminary data.</text>
</comment>
<evidence type="ECO:0000256" key="1">
    <source>
        <dbReference type="ARBA" id="ARBA00022614"/>
    </source>
</evidence>
<reference evidence="3 6" key="2">
    <citation type="submission" date="2019-10" db="EMBL/GenBank/DDBJ databases">
        <title>Prolixibacter strains distinguished by the presence of nitrate reductase genes were adept at nitrate-dependent anaerobic corrosion of metallic iron and carbon steel.</title>
        <authorList>
            <person name="Iino T."/>
            <person name="Shono N."/>
            <person name="Ito K."/>
            <person name="Nakamura R."/>
            <person name="Sueoka K."/>
            <person name="Harayama S."/>
            <person name="Ohkuma M."/>
        </authorList>
    </citation>
    <scope>NUCLEOTIDE SEQUENCE [LARGE SCALE GENOMIC DNA]</scope>
    <source>
        <strain evidence="3 6">MIC1-1</strain>
    </source>
</reference>
<keyword evidence="2" id="KW-0677">Repeat</keyword>
<evidence type="ECO:0000256" key="2">
    <source>
        <dbReference type="ARBA" id="ARBA00022737"/>
    </source>
</evidence>
<dbReference type="Proteomes" id="UP000240621">
    <property type="component" value="Unassembled WGS sequence"/>
</dbReference>
<dbReference type="InterPro" id="IPR003591">
    <property type="entry name" value="Leu-rich_rpt_typical-subtyp"/>
</dbReference>
<name>A0A2P8CFC6_9BACT</name>
<dbReference type="PANTHER" id="PTHR45973">
    <property type="entry name" value="PROTEIN PHOSPHATASE 1 REGULATORY SUBUNIT SDS22-RELATED"/>
    <property type="match status" value="1"/>
</dbReference>
<accession>A0A2P8CFC6</accession>
<evidence type="ECO:0000313" key="4">
    <source>
        <dbReference type="EMBL" id="PSK83646.1"/>
    </source>
</evidence>
<reference evidence="4 5" key="1">
    <citation type="submission" date="2018-03" db="EMBL/GenBank/DDBJ databases">
        <title>Genomic Encyclopedia of Archaeal and Bacterial Type Strains, Phase II (KMG-II): from individual species to whole genera.</title>
        <authorList>
            <person name="Goeker M."/>
        </authorList>
    </citation>
    <scope>NUCLEOTIDE SEQUENCE [LARGE SCALE GENOMIC DNA]</scope>
    <source>
        <strain evidence="4 5">DSM 27267</strain>
    </source>
</reference>
<dbReference type="Proteomes" id="UP000396862">
    <property type="component" value="Unassembled WGS sequence"/>
</dbReference>
<dbReference type="InterPro" id="IPR001611">
    <property type="entry name" value="Leu-rich_rpt"/>
</dbReference>
<dbReference type="SUPFAM" id="SSF52075">
    <property type="entry name" value="Outer arm dynein light chain 1"/>
    <property type="match status" value="1"/>
</dbReference>
<dbReference type="InterPro" id="IPR050576">
    <property type="entry name" value="Cilia_flagella_integrity"/>
</dbReference>
<dbReference type="EMBL" id="BLAU01000001">
    <property type="protein sequence ID" value="GET23194.1"/>
    <property type="molecule type" value="Genomic_DNA"/>
</dbReference>
<evidence type="ECO:0000313" key="3">
    <source>
        <dbReference type="EMBL" id="GET23194.1"/>
    </source>
</evidence>
<sequence>MDIKELYHNLVKAYSNENLNVITGKLIVLYKNRNYRKIREMANRISEYVSIDEEKDARCFSILVMLYHPDRGEQFRREIKKLYEQNDYARLRRHSHILLMDDIDSVVVTKIDEDIDYHPEYAWDVNPDEGFGFEDADEENEEAYEVGTADYERSFYNLVKMREYGRVNIEFPFYYLEDFEEFEMAYSGLETLDGVEHCIHVKILDVSNNSISDIENLWNLKSLEELYLANNQIGYIDTLSNLVNLKVVDLSGNQIDDISPLLELENLEYVNLIGNPVPKNQIDLLEAKGMIVTIVTAEMVGTQGIQHS</sequence>
<dbReference type="RefSeq" id="WP_106541493.1">
    <property type="nucleotide sequence ID" value="NZ_BLAU01000001.1"/>
</dbReference>
<dbReference type="PROSITE" id="PS51450">
    <property type="entry name" value="LRR"/>
    <property type="match status" value="3"/>
</dbReference>
<dbReference type="SMART" id="SM00369">
    <property type="entry name" value="LRR_TYP"/>
    <property type="match status" value="2"/>
</dbReference>
<keyword evidence="1" id="KW-0433">Leucine-rich repeat</keyword>
<dbReference type="AlphaFoldDB" id="A0A2P8CFC6"/>
<dbReference type="Gene3D" id="3.80.10.10">
    <property type="entry name" value="Ribonuclease Inhibitor"/>
    <property type="match status" value="1"/>
</dbReference>
<evidence type="ECO:0000313" key="5">
    <source>
        <dbReference type="Proteomes" id="UP000240621"/>
    </source>
</evidence>
<dbReference type="Pfam" id="PF12799">
    <property type="entry name" value="LRR_4"/>
    <property type="match status" value="2"/>
</dbReference>
<dbReference type="EMBL" id="PYGC01000003">
    <property type="protein sequence ID" value="PSK83646.1"/>
    <property type="molecule type" value="Genomic_DNA"/>
</dbReference>
<dbReference type="InterPro" id="IPR032675">
    <property type="entry name" value="LRR_dom_sf"/>
</dbReference>
<dbReference type="InterPro" id="IPR025875">
    <property type="entry name" value="Leu-rich_rpt_4"/>
</dbReference>